<name>K1TQ77_9ZZZZ</name>
<dbReference type="SUPFAM" id="SSF54001">
    <property type="entry name" value="Cysteine proteinases"/>
    <property type="match status" value="1"/>
</dbReference>
<proteinExistence type="inferred from homology"/>
<accession>K1TQ77</accession>
<organism evidence="6">
    <name type="scientific">human gut metagenome</name>
    <dbReference type="NCBI Taxonomy" id="408170"/>
    <lineage>
        <taxon>unclassified sequences</taxon>
        <taxon>metagenomes</taxon>
        <taxon>organismal metagenomes</taxon>
    </lineage>
</organism>
<keyword evidence="3" id="KW-0378">Hydrolase</keyword>
<feature type="non-terminal residue" evidence="6">
    <location>
        <position position="1"/>
    </location>
</feature>
<dbReference type="GO" id="GO:0006508">
    <property type="term" value="P:proteolysis"/>
    <property type="evidence" value="ECO:0007669"/>
    <property type="project" value="UniProtKB-KW"/>
</dbReference>
<feature type="domain" description="NlpC/P60" evidence="5">
    <location>
        <begin position="6"/>
        <end position="58"/>
    </location>
</feature>
<evidence type="ECO:0000256" key="3">
    <source>
        <dbReference type="ARBA" id="ARBA00022801"/>
    </source>
</evidence>
<dbReference type="Gene3D" id="3.90.1720.10">
    <property type="entry name" value="endopeptidase domain like (from Nostoc punctiforme)"/>
    <property type="match status" value="1"/>
</dbReference>
<dbReference type="GO" id="GO:0008234">
    <property type="term" value="F:cysteine-type peptidase activity"/>
    <property type="evidence" value="ECO:0007669"/>
    <property type="project" value="UniProtKB-KW"/>
</dbReference>
<comment type="similarity">
    <text evidence="1">Belongs to the peptidase C40 family.</text>
</comment>
<reference evidence="6" key="1">
    <citation type="journal article" date="2013" name="Environ. Microbiol.">
        <title>Microbiota from the distal guts of lean and obese adolescents exhibit partial functional redundancy besides clear differences in community structure.</title>
        <authorList>
            <person name="Ferrer M."/>
            <person name="Ruiz A."/>
            <person name="Lanza F."/>
            <person name="Haange S.B."/>
            <person name="Oberbach A."/>
            <person name="Till H."/>
            <person name="Bargiela R."/>
            <person name="Campoy C."/>
            <person name="Segura M.T."/>
            <person name="Richter M."/>
            <person name="von Bergen M."/>
            <person name="Seifert J."/>
            <person name="Suarez A."/>
        </authorList>
    </citation>
    <scope>NUCLEOTIDE SEQUENCE</scope>
</reference>
<sequence>EHNLTVAKESLQPGDLVFWSHKPNGRYMNITHVGIYAGDGMVVDASYSKGKVVYRPLFDNDKQVLYGRPQ</sequence>
<evidence type="ECO:0000259" key="5">
    <source>
        <dbReference type="Pfam" id="PF00877"/>
    </source>
</evidence>
<evidence type="ECO:0000313" key="6">
    <source>
        <dbReference type="EMBL" id="EKC69769.1"/>
    </source>
</evidence>
<evidence type="ECO:0000256" key="4">
    <source>
        <dbReference type="ARBA" id="ARBA00022807"/>
    </source>
</evidence>
<dbReference type="Pfam" id="PF00877">
    <property type="entry name" value="NLPC_P60"/>
    <property type="match status" value="1"/>
</dbReference>
<dbReference type="InterPro" id="IPR038765">
    <property type="entry name" value="Papain-like_cys_pep_sf"/>
</dbReference>
<dbReference type="AlphaFoldDB" id="K1TQ77"/>
<protein>
    <submittedName>
        <fullName evidence="6">NLP/P60 protein</fullName>
    </submittedName>
</protein>
<keyword evidence="2" id="KW-0645">Protease</keyword>
<comment type="caution">
    <text evidence="6">The sequence shown here is derived from an EMBL/GenBank/DDBJ whole genome shotgun (WGS) entry which is preliminary data.</text>
</comment>
<evidence type="ECO:0000256" key="2">
    <source>
        <dbReference type="ARBA" id="ARBA00022670"/>
    </source>
</evidence>
<evidence type="ECO:0000256" key="1">
    <source>
        <dbReference type="ARBA" id="ARBA00007074"/>
    </source>
</evidence>
<gene>
    <name evidence="6" type="ORF">OBE_04243</name>
</gene>
<keyword evidence="4" id="KW-0788">Thiol protease</keyword>
<dbReference type="EMBL" id="AJWZ01002873">
    <property type="protein sequence ID" value="EKC69769.1"/>
    <property type="molecule type" value="Genomic_DNA"/>
</dbReference>
<dbReference type="InterPro" id="IPR000064">
    <property type="entry name" value="NLP_P60_dom"/>
</dbReference>